<keyword evidence="1" id="KW-0732">Signal</keyword>
<name>A0AAW1NB42_POPJA</name>
<proteinExistence type="predicted"/>
<feature type="chain" id="PRO_5043497724" evidence="1">
    <location>
        <begin position="17"/>
        <end position="271"/>
    </location>
</feature>
<comment type="caution">
    <text evidence="2">The sequence shown here is derived from an EMBL/GenBank/DDBJ whole genome shotgun (WGS) entry which is preliminary data.</text>
</comment>
<dbReference type="AlphaFoldDB" id="A0AAW1NB42"/>
<keyword evidence="3" id="KW-1185">Reference proteome</keyword>
<organism evidence="2 3">
    <name type="scientific">Popillia japonica</name>
    <name type="common">Japanese beetle</name>
    <dbReference type="NCBI Taxonomy" id="7064"/>
    <lineage>
        <taxon>Eukaryota</taxon>
        <taxon>Metazoa</taxon>
        <taxon>Ecdysozoa</taxon>
        <taxon>Arthropoda</taxon>
        <taxon>Hexapoda</taxon>
        <taxon>Insecta</taxon>
        <taxon>Pterygota</taxon>
        <taxon>Neoptera</taxon>
        <taxon>Endopterygota</taxon>
        <taxon>Coleoptera</taxon>
        <taxon>Polyphaga</taxon>
        <taxon>Scarabaeiformia</taxon>
        <taxon>Scarabaeidae</taxon>
        <taxon>Rutelinae</taxon>
        <taxon>Popillia</taxon>
    </lineage>
</organism>
<sequence>MHALRFFAILIGYSSSLPTTPLAILRQPRTDPLYQLWDLTNFAVQSRQRNQNDYHRYTIRPQQNTETIFEALSLISQNDDHHCVPKLLCELVSRGELPYTSGRQFSLTPTFQLDMDSISGLLSTFAPNASPILMFGQAAYLGYTSKENSDSCTYAYPRCPKDPDVLLNYLNNHNGGFFRYLNGVNSNNFYGRKPPYLKFPAGRDIYLENSENRISFPSAQDGYSGEGKSSFLFQHTKGSVRDDDDERIPAVIYSDRTGTGELILDSSKFFD</sequence>
<evidence type="ECO:0000256" key="1">
    <source>
        <dbReference type="SAM" id="SignalP"/>
    </source>
</evidence>
<evidence type="ECO:0000313" key="2">
    <source>
        <dbReference type="EMBL" id="KAK9758896.1"/>
    </source>
</evidence>
<gene>
    <name evidence="2" type="ORF">QE152_g566</name>
</gene>
<dbReference type="EMBL" id="JASPKY010000003">
    <property type="protein sequence ID" value="KAK9758896.1"/>
    <property type="molecule type" value="Genomic_DNA"/>
</dbReference>
<protein>
    <submittedName>
        <fullName evidence="2">Uncharacterized protein</fullName>
    </submittedName>
</protein>
<reference evidence="2 3" key="1">
    <citation type="journal article" date="2024" name="BMC Genomics">
        <title>De novo assembly and annotation of Popillia japonica's genome with initial clues to its potential as an invasive pest.</title>
        <authorList>
            <person name="Cucini C."/>
            <person name="Boschi S."/>
            <person name="Funari R."/>
            <person name="Cardaioli E."/>
            <person name="Iannotti N."/>
            <person name="Marturano G."/>
            <person name="Paoli F."/>
            <person name="Bruttini M."/>
            <person name="Carapelli A."/>
            <person name="Frati F."/>
            <person name="Nardi F."/>
        </authorList>
    </citation>
    <scope>NUCLEOTIDE SEQUENCE [LARGE SCALE GENOMIC DNA]</scope>
    <source>
        <strain evidence="2">DMR45628</strain>
    </source>
</reference>
<accession>A0AAW1NB42</accession>
<feature type="signal peptide" evidence="1">
    <location>
        <begin position="1"/>
        <end position="16"/>
    </location>
</feature>
<dbReference type="Proteomes" id="UP001458880">
    <property type="component" value="Unassembled WGS sequence"/>
</dbReference>
<evidence type="ECO:0000313" key="3">
    <source>
        <dbReference type="Proteomes" id="UP001458880"/>
    </source>
</evidence>